<evidence type="ECO:0000313" key="3">
    <source>
        <dbReference type="Proteomes" id="UP000011115"/>
    </source>
</evidence>
<proteinExistence type="predicted"/>
<reference evidence="3" key="1">
    <citation type="journal article" date="2011" name="Nature">
        <title>Genome sequence and analysis of the tuber crop potato.</title>
        <authorList>
            <consortium name="The Potato Genome Sequencing Consortium"/>
        </authorList>
    </citation>
    <scope>NUCLEOTIDE SEQUENCE [LARGE SCALE GENOMIC DNA]</scope>
    <source>
        <strain evidence="3">cv. DM1-3 516 R44</strain>
    </source>
</reference>
<dbReference type="PaxDb" id="4113-PGSC0003DMT400088057"/>
<dbReference type="Proteomes" id="UP000011115">
    <property type="component" value="Unassembled WGS sequence"/>
</dbReference>
<organism evidence="2 3">
    <name type="scientific">Solanum tuberosum</name>
    <name type="common">Potato</name>
    <dbReference type="NCBI Taxonomy" id="4113"/>
    <lineage>
        <taxon>Eukaryota</taxon>
        <taxon>Viridiplantae</taxon>
        <taxon>Streptophyta</taxon>
        <taxon>Embryophyta</taxon>
        <taxon>Tracheophyta</taxon>
        <taxon>Spermatophyta</taxon>
        <taxon>Magnoliopsida</taxon>
        <taxon>eudicotyledons</taxon>
        <taxon>Gunneridae</taxon>
        <taxon>Pentapetalae</taxon>
        <taxon>asterids</taxon>
        <taxon>lamiids</taxon>
        <taxon>Solanales</taxon>
        <taxon>Solanaceae</taxon>
        <taxon>Solanoideae</taxon>
        <taxon>Solaneae</taxon>
        <taxon>Solanum</taxon>
    </lineage>
</organism>
<evidence type="ECO:0000256" key="1">
    <source>
        <dbReference type="SAM" id="MobiDB-lite"/>
    </source>
</evidence>
<dbReference type="InParanoid" id="M1DF50"/>
<sequence>MQFPVTKFEDPLLGSSKGRPQMASRTVKPLTGHGSGREKARQVSPSSIRTHFKHSILNYFRSKGAQLIPYDSELQKTLRKMVNAQELEAQKQRLGLEAEAAARGVQQNGGNNQPRVVDENRGMDGLIPPSANQ</sequence>
<dbReference type="Gramene" id="PGSC0003DMT400088057">
    <property type="protein sequence ID" value="PGSC0003DMT400088057"/>
    <property type="gene ID" value="PGSC0003DMG400037628"/>
</dbReference>
<name>M1DF50_SOLTU</name>
<keyword evidence="3" id="KW-1185">Reference proteome</keyword>
<accession>M1DF50</accession>
<protein>
    <submittedName>
        <fullName evidence="2">Uncharacterized protein</fullName>
    </submittedName>
</protein>
<reference evidence="2" key="2">
    <citation type="submission" date="2015-06" db="UniProtKB">
        <authorList>
            <consortium name="EnsemblPlants"/>
        </authorList>
    </citation>
    <scope>IDENTIFICATION</scope>
    <source>
        <strain evidence="2">DM1-3 516 R44</strain>
    </source>
</reference>
<dbReference type="AlphaFoldDB" id="M1DF50"/>
<dbReference type="EnsemblPlants" id="PGSC0003DMT400088057">
    <property type="protein sequence ID" value="PGSC0003DMT400088057"/>
    <property type="gene ID" value="PGSC0003DMG400037628"/>
</dbReference>
<dbReference type="HOGENOM" id="CLU_1790287_0_0_1"/>
<feature type="region of interest" description="Disordered" evidence="1">
    <location>
        <begin position="102"/>
        <end position="133"/>
    </location>
</feature>
<feature type="region of interest" description="Disordered" evidence="1">
    <location>
        <begin position="1"/>
        <end position="47"/>
    </location>
</feature>
<feature type="compositionally biased region" description="Polar residues" evidence="1">
    <location>
        <begin position="105"/>
        <end position="114"/>
    </location>
</feature>
<evidence type="ECO:0000313" key="2">
    <source>
        <dbReference type="EnsemblPlants" id="PGSC0003DMT400088057"/>
    </source>
</evidence>